<dbReference type="GO" id="GO:0055085">
    <property type="term" value="P:transmembrane transport"/>
    <property type="evidence" value="ECO:0007669"/>
    <property type="project" value="InterPro"/>
</dbReference>
<dbReference type="PROSITE" id="PS50893">
    <property type="entry name" value="ABC_TRANSPORTER_2"/>
    <property type="match status" value="1"/>
</dbReference>
<comment type="similarity">
    <text evidence="11">Belongs to the binding-protein-dependent transport system permease family.</text>
</comment>
<feature type="transmembrane region" description="Helical" evidence="11">
    <location>
        <begin position="76"/>
        <end position="98"/>
    </location>
</feature>
<reference evidence="14 15" key="1">
    <citation type="submission" date="2020-08" db="EMBL/GenBank/DDBJ databases">
        <title>Sequencing the genomes of 1000 actinobacteria strains.</title>
        <authorList>
            <person name="Klenk H.-P."/>
        </authorList>
    </citation>
    <scope>NUCLEOTIDE SEQUENCE [LARGE SCALE GENOMIC DNA]</scope>
    <source>
        <strain evidence="14 15">DSM 46887</strain>
    </source>
</reference>
<evidence type="ECO:0000256" key="10">
    <source>
        <dbReference type="ARBA" id="ARBA00023136"/>
    </source>
</evidence>
<comment type="similarity">
    <text evidence="3">Belongs to the ABC transporter superfamily.</text>
</comment>
<dbReference type="PROSITE" id="PS50928">
    <property type="entry name" value="ABC_TM1"/>
    <property type="match status" value="1"/>
</dbReference>
<dbReference type="InterPro" id="IPR035906">
    <property type="entry name" value="MetI-like_sf"/>
</dbReference>
<keyword evidence="7" id="KW-0547">Nucleotide-binding</keyword>
<dbReference type="CDD" id="cd03257">
    <property type="entry name" value="ABC_NikE_OppD_transporters"/>
    <property type="match status" value="1"/>
</dbReference>
<keyword evidence="9 11" id="KW-1133">Transmembrane helix</keyword>
<dbReference type="PROSITE" id="PS00211">
    <property type="entry name" value="ABC_TRANSPORTER_1"/>
    <property type="match status" value="1"/>
</dbReference>
<evidence type="ECO:0000256" key="6">
    <source>
        <dbReference type="ARBA" id="ARBA00022692"/>
    </source>
</evidence>
<dbReference type="CDD" id="cd06261">
    <property type="entry name" value="TM_PBP2"/>
    <property type="match status" value="1"/>
</dbReference>
<evidence type="ECO:0000256" key="1">
    <source>
        <dbReference type="ARBA" id="ARBA00004141"/>
    </source>
</evidence>
<feature type="transmembrane region" description="Helical" evidence="11">
    <location>
        <begin position="151"/>
        <end position="171"/>
    </location>
</feature>
<dbReference type="SMART" id="SM00382">
    <property type="entry name" value="AAA"/>
    <property type="match status" value="1"/>
</dbReference>
<keyword evidence="15" id="KW-1185">Reference proteome</keyword>
<proteinExistence type="inferred from homology"/>
<keyword evidence="10 11" id="KW-0472">Membrane</keyword>
<dbReference type="InterPro" id="IPR050388">
    <property type="entry name" value="ABC_Ni/Peptide_Import"/>
</dbReference>
<dbReference type="GO" id="GO:0005524">
    <property type="term" value="F:ATP binding"/>
    <property type="evidence" value="ECO:0007669"/>
    <property type="project" value="UniProtKB-KW"/>
</dbReference>
<dbReference type="EMBL" id="JACHMP010000001">
    <property type="protein sequence ID" value="MBB5823477.1"/>
    <property type="molecule type" value="Genomic_DNA"/>
</dbReference>
<evidence type="ECO:0000256" key="7">
    <source>
        <dbReference type="ARBA" id="ARBA00022741"/>
    </source>
</evidence>
<evidence type="ECO:0000313" key="15">
    <source>
        <dbReference type="Proteomes" id="UP000540685"/>
    </source>
</evidence>
<dbReference type="InterPro" id="IPR000515">
    <property type="entry name" value="MetI-like"/>
</dbReference>
<dbReference type="RefSeq" id="WP_184547066.1">
    <property type="nucleotide sequence ID" value="NZ_JACHMP010000001.1"/>
</dbReference>
<dbReference type="Pfam" id="PF00528">
    <property type="entry name" value="BPD_transp_1"/>
    <property type="match status" value="1"/>
</dbReference>
<dbReference type="Gene3D" id="1.10.3720.10">
    <property type="entry name" value="MetI-like"/>
    <property type="match status" value="1"/>
</dbReference>
<sequence>MRHALRTPAGLAGTALVTLMVVLAVAGPPIWGTEAERIDSAAILQGASAAHPLGTDNLGRDILARVLVAGRLSLTLALLATLIGAVAGTVLGALPSVLPRRAGRLVTGAVNALVAFPGLLLAMFTAVVAGLGARGAVLGIGAAIAPGFARLTQTLAASVSAADYVSAARMLGVPRRLIMTRHVLPNIAEPLILNLAQALGGALLGLAGLSFLGLGVQPPSFDWGRLLFDGFSRIYATPAVALGPAVAVALAGIGFNLLGDALARAASRTAAPMGKTDRRAVPASRELGEPDPEAVLEVRDLTVAFPGGATPVRGVSLTVAPGEIVGLVGESGSGKSLTASAIGGLVPYPGEVTAARLRLCGTDLDGLPEQERRKLLGTSLAMVFQDPMASLNPALRIGGQLAEVATVHRGASRAEARTRAVDRLGHVHIPEPERRAGQHPHELSGGMRQRVVIAMGLMGTPRLIIADEPTTALDVTVQRQILRLLREVTDETGAATLFISHDIAVVGELCHRVVVMYAGRVVEELPVGKLATGAAHPYTRALIASLPDMDTDRSLPLAGIAGHQPSPAEVGAGCAFADRCALATGRCAELPPLVPHGTGHRVACWETS</sequence>
<dbReference type="GO" id="GO:0005886">
    <property type="term" value="C:plasma membrane"/>
    <property type="evidence" value="ECO:0007669"/>
    <property type="project" value="UniProtKB-SubCell"/>
</dbReference>
<dbReference type="GO" id="GO:0016887">
    <property type="term" value="F:ATP hydrolysis activity"/>
    <property type="evidence" value="ECO:0007669"/>
    <property type="project" value="InterPro"/>
</dbReference>
<feature type="transmembrane region" description="Helical" evidence="11">
    <location>
        <begin position="234"/>
        <end position="258"/>
    </location>
</feature>
<evidence type="ECO:0000256" key="2">
    <source>
        <dbReference type="ARBA" id="ARBA00004202"/>
    </source>
</evidence>
<dbReference type="NCBIfam" id="TIGR01727">
    <property type="entry name" value="oligo_HPY"/>
    <property type="match status" value="1"/>
</dbReference>
<evidence type="ECO:0000256" key="11">
    <source>
        <dbReference type="RuleBase" id="RU363032"/>
    </source>
</evidence>
<feature type="transmembrane region" description="Helical" evidence="11">
    <location>
        <begin position="191"/>
        <end position="214"/>
    </location>
</feature>
<accession>A0A7W9IMJ3</accession>
<evidence type="ECO:0000256" key="3">
    <source>
        <dbReference type="ARBA" id="ARBA00005417"/>
    </source>
</evidence>
<dbReference type="InterPro" id="IPR017871">
    <property type="entry name" value="ABC_transporter-like_CS"/>
</dbReference>
<dbReference type="GO" id="GO:0015833">
    <property type="term" value="P:peptide transport"/>
    <property type="evidence" value="ECO:0007669"/>
    <property type="project" value="InterPro"/>
</dbReference>
<evidence type="ECO:0000313" key="14">
    <source>
        <dbReference type="EMBL" id="MBB5823477.1"/>
    </source>
</evidence>
<gene>
    <name evidence="14" type="ORF">F4562_006539</name>
</gene>
<dbReference type="PANTHER" id="PTHR43297:SF2">
    <property type="entry name" value="DIPEPTIDE TRANSPORT ATP-BINDING PROTEIN DPPD"/>
    <property type="match status" value="1"/>
</dbReference>
<evidence type="ECO:0000256" key="5">
    <source>
        <dbReference type="ARBA" id="ARBA00022475"/>
    </source>
</evidence>
<evidence type="ECO:0000259" key="12">
    <source>
        <dbReference type="PROSITE" id="PS50893"/>
    </source>
</evidence>
<dbReference type="InterPro" id="IPR003439">
    <property type="entry name" value="ABC_transporter-like_ATP-bd"/>
</dbReference>
<feature type="transmembrane region" description="Helical" evidence="11">
    <location>
        <begin position="110"/>
        <end position="131"/>
    </location>
</feature>
<protein>
    <submittedName>
        <fullName evidence="14">Oligopeptide/dipeptide ABC transporter ATP-binding protein</fullName>
    </submittedName>
</protein>
<dbReference type="Gene3D" id="3.40.50.300">
    <property type="entry name" value="P-loop containing nucleotide triphosphate hydrolases"/>
    <property type="match status" value="1"/>
</dbReference>
<dbReference type="SUPFAM" id="SSF52540">
    <property type="entry name" value="P-loop containing nucleoside triphosphate hydrolases"/>
    <property type="match status" value="1"/>
</dbReference>
<dbReference type="FunFam" id="3.40.50.300:FF:000016">
    <property type="entry name" value="Oligopeptide ABC transporter ATP-binding component"/>
    <property type="match status" value="1"/>
</dbReference>
<evidence type="ECO:0000256" key="9">
    <source>
        <dbReference type="ARBA" id="ARBA00022989"/>
    </source>
</evidence>
<evidence type="ECO:0000256" key="8">
    <source>
        <dbReference type="ARBA" id="ARBA00022840"/>
    </source>
</evidence>
<organism evidence="14 15">
    <name type="scientific">Streptosporangium becharense</name>
    <dbReference type="NCBI Taxonomy" id="1816182"/>
    <lineage>
        <taxon>Bacteria</taxon>
        <taxon>Bacillati</taxon>
        <taxon>Actinomycetota</taxon>
        <taxon>Actinomycetes</taxon>
        <taxon>Streptosporangiales</taxon>
        <taxon>Streptosporangiaceae</taxon>
        <taxon>Streptosporangium</taxon>
    </lineage>
</organism>
<name>A0A7W9IMJ3_9ACTN</name>
<dbReference type="SUPFAM" id="SSF161098">
    <property type="entry name" value="MetI-like"/>
    <property type="match status" value="1"/>
</dbReference>
<feature type="domain" description="ABC transporter" evidence="12">
    <location>
        <begin position="296"/>
        <end position="543"/>
    </location>
</feature>
<dbReference type="InterPro" id="IPR027417">
    <property type="entry name" value="P-loop_NTPase"/>
</dbReference>
<keyword evidence="5" id="KW-1003">Cell membrane</keyword>
<evidence type="ECO:0000256" key="4">
    <source>
        <dbReference type="ARBA" id="ARBA00022448"/>
    </source>
</evidence>
<evidence type="ECO:0000259" key="13">
    <source>
        <dbReference type="PROSITE" id="PS50928"/>
    </source>
</evidence>
<feature type="domain" description="ABC transmembrane type-1" evidence="13">
    <location>
        <begin position="70"/>
        <end position="259"/>
    </location>
</feature>
<dbReference type="AlphaFoldDB" id="A0A7W9IMJ3"/>
<keyword evidence="6 11" id="KW-0812">Transmembrane</keyword>
<comment type="subcellular location">
    <subcellularLocation>
        <location evidence="11">Cell membrane</location>
        <topology evidence="11">Multi-pass membrane protein</topology>
    </subcellularLocation>
    <subcellularLocation>
        <location evidence="2">Cell membrane</location>
        <topology evidence="2">Peripheral membrane protein</topology>
    </subcellularLocation>
    <subcellularLocation>
        <location evidence="1">Membrane</location>
        <topology evidence="1">Multi-pass membrane protein</topology>
    </subcellularLocation>
</comment>
<keyword evidence="4 11" id="KW-0813">Transport</keyword>
<dbReference type="InterPro" id="IPR013563">
    <property type="entry name" value="Oligopep_ABC_C"/>
</dbReference>
<keyword evidence="8 14" id="KW-0067">ATP-binding</keyword>
<dbReference type="PANTHER" id="PTHR43297">
    <property type="entry name" value="OLIGOPEPTIDE TRANSPORT ATP-BINDING PROTEIN APPD"/>
    <property type="match status" value="1"/>
</dbReference>
<dbReference type="Pfam" id="PF08352">
    <property type="entry name" value="oligo_HPY"/>
    <property type="match status" value="1"/>
</dbReference>
<dbReference type="Proteomes" id="UP000540685">
    <property type="component" value="Unassembled WGS sequence"/>
</dbReference>
<comment type="caution">
    <text evidence="14">The sequence shown here is derived from an EMBL/GenBank/DDBJ whole genome shotgun (WGS) entry which is preliminary data.</text>
</comment>
<dbReference type="InterPro" id="IPR003593">
    <property type="entry name" value="AAA+_ATPase"/>
</dbReference>
<dbReference type="Pfam" id="PF00005">
    <property type="entry name" value="ABC_tran"/>
    <property type="match status" value="1"/>
</dbReference>